<evidence type="ECO:0000313" key="8">
    <source>
        <dbReference type="EMBL" id="KZT07293.1"/>
    </source>
</evidence>
<evidence type="ECO:0000256" key="4">
    <source>
        <dbReference type="ARBA" id="ARBA00023027"/>
    </source>
</evidence>
<keyword evidence="3" id="KW-0808">Transferase</keyword>
<dbReference type="STRING" id="1314785.A0A165EL92"/>
<dbReference type="PANTHER" id="PTHR11085">
    <property type="entry name" value="NAD-DEPENDENT PROTEIN DEACYLASE SIRTUIN-5, MITOCHONDRIAL-RELATED"/>
    <property type="match status" value="1"/>
</dbReference>
<gene>
    <name evidence="8" type="ORF">LAESUDRAFT_758700</name>
</gene>
<organism evidence="8 9">
    <name type="scientific">Laetiporus sulphureus 93-53</name>
    <dbReference type="NCBI Taxonomy" id="1314785"/>
    <lineage>
        <taxon>Eukaryota</taxon>
        <taxon>Fungi</taxon>
        <taxon>Dikarya</taxon>
        <taxon>Basidiomycota</taxon>
        <taxon>Agaricomycotina</taxon>
        <taxon>Agaricomycetes</taxon>
        <taxon>Polyporales</taxon>
        <taxon>Laetiporus</taxon>
    </lineage>
</organism>
<dbReference type="Proteomes" id="UP000076871">
    <property type="component" value="Unassembled WGS sequence"/>
</dbReference>
<dbReference type="Gene3D" id="3.40.50.1220">
    <property type="entry name" value="TPP-binding domain"/>
    <property type="match status" value="1"/>
</dbReference>
<dbReference type="OrthoDB" id="424302at2759"/>
<keyword evidence="9" id="KW-1185">Reference proteome</keyword>
<dbReference type="RefSeq" id="XP_040765033.1">
    <property type="nucleotide sequence ID" value="XM_040912484.1"/>
</dbReference>
<accession>A0A165EL92</accession>
<sequence length="379" mass="41879">MRVSVPTIPEALLRTATATQTISHAGAVERISSFIAPGNVAVLTGAGVSVDSGIRAYRGVKGRYLNPNYKPIFYHELMDSTEKGAAFRRRYWYQIFRSNDVGFSNICTRLRSYIGYPPLSAAQPNPTHYALAALQYSDVVNRLVTQNVDGLHHKAISHVWDNARMEERILELHGRLRSVRCSNGHLVQRDAFQERLSEANPQWKAFMGELEATGRKVRTNPDGDVELEGVSYDEFVVPDCPACLSEGLRNNILKPEVIFFGESISKEVKGRSFADVESCDRLFMVGTTLATFSAFRLLKHALDLRKPVLLLNLGPTRADALAHPIEKIEMSSGTVMADVAKAVLGSRASEDPVVVNMLRSGIVRPPLEDEDDTAPRAVG</sequence>
<reference evidence="8 9" key="1">
    <citation type="journal article" date="2016" name="Mol. Biol. Evol.">
        <title>Comparative Genomics of Early-Diverging Mushroom-Forming Fungi Provides Insights into the Origins of Lignocellulose Decay Capabilities.</title>
        <authorList>
            <person name="Nagy L.G."/>
            <person name="Riley R."/>
            <person name="Tritt A."/>
            <person name="Adam C."/>
            <person name="Daum C."/>
            <person name="Floudas D."/>
            <person name="Sun H."/>
            <person name="Yadav J.S."/>
            <person name="Pangilinan J."/>
            <person name="Larsson K.H."/>
            <person name="Matsuura K."/>
            <person name="Barry K."/>
            <person name="Labutti K."/>
            <person name="Kuo R."/>
            <person name="Ohm R.A."/>
            <person name="Bhattacharya S.S."/>
            <person name="Shirouzu T."/>
            <person name="Yoshinaga Y."/>
            <person name="Martin F.M."/>
            <person name="Grigoriev I.V."/>
            <person name="Hibbett D.S."/>
        </authorList>
    </citation>
    <scope>NUCLEOTIDE SEQUENCE [LARGE SCALE GENOMIC DNA]</scope>
    <source>
        <strain evidence="8 9">93-53</strain>
    </source>
</reference>
<comment type="caution">
    <text evidence="6">Lacks conserved residue(s) required for the propagation of feature annotation.</text>
</comment>
<dbReference type="Pfam" id="PF02146">
    <property type="entry name" value="SIR2"/>
    <property type="match status" value="1"/>
</dbReference>
<dbReference type="GeneID" id="63829512"/>
<dbReference type="SUPFAM" id="SSF52467">
    <property type="entry name" value="DHS-like NAD/FAD-binding domain"/>
    <property type="match status" value="1"/>
</dbReference>
<dbReference type="InterPro" id="IPR026591">
    <property type="entry name" value="Sirtuin_cat_small_dom_sf"/>
</dbReference>
<evidence type="ECO:0000256" key="5">
    <source>
        <dbReference type="ARBA" id="ARBA00023128"/>
    </source>
</evidence>
<name>A0A165EL92_9APHY</name>
<dbReference type="GO" id="GO:0017136">
    <property type="term" value="F:histone deacetylase activity, NAD-dependent"/>
    <property type="evidence" value="ECO:0007669"/>
    <property type="project" value="TreeGrafter"/>
</dbReference>
<feature type="domain" description="Deacetylase sirtuin-type" evidence="7">
    <location>
        <begin position="17"/>
        <end position="379"/>
    </location>
</feature>
<comment type="subcellular location">
    <subcellularLocation>
        <location evidence="1">Mitochondrion</location>
    </subcellularLocation>
</comment>
<dbReference type="GO" id="GO:0070403">
    <property type="term" value="F:NAD+ binding"/>
    <property type="evidence" value="ECO:0007669"/>
    <property type="project" value="InterPro"/>
</dbReference>
<dbReference type="Gene3D" id="3.30.1600.10">
    <property type="entry name" value="SIR2/SIRT2 'Small Domain"/>
    <property type="match status" value="1"/>
</dbReference>
<protein>
    <submittedName>
        <fullName evidence="8">DHS-like NAD/FAD-binding domain-containing protein</fullName>
    </submittedName>
</protein>
<dbReference type="PROSITE" id="PS50305">
    <property type="entry name" value="SIRTUIN"/>
    <property type="match status" value="1"/>
</dbReference>
<evidence type="ECO:0000256" key="3">
    <source>
        <dbReference type="ARBA" id="ARBA00022679"/>
    </source>
</evidence>
<dbReference type="InterPro" id="IPR050134">
    <property type="entry name" value="NAD-dep_sirtuin_deacylases"/>
</dbReference>
<keyword evidence="5" id="KW-0496">Mitochondrion</keyword>
<comment type="similarity">
    <text evidence="2">Belongs to the sirtuin family. Class I subfamily.</text>
</comment>
<dbReference type="InParanoid" id="A0A165EL92"/>
<keyword evidence="4" id="KW-0520">NAD</keyword>
<evidence type="ECO:0000256" key="2">
    <source>
        <dbReference type="ARBA" id="ARBA00006924"/>
    </source>
</evidence>
<dbReference type="GO" id="GO:0005739">
    <property type="term" value="C:mitochondrion"/>
    <property type="evidence" value="ECO:0007669"/>
    <property type="project" value="UniProtKB-SubCell"/>
</dbReference>
<proteinExistence type="inferred from homology"/>
<evidence type="ECO:0000259" key="7">
    <source>
        <dbReference type="PROSITE" id="PS50305"/>
    </source>
</evidence>
<dbReference type="AlphaFoldDB" id="A0A165EL92"/>
<dbReference type="InterPro" id="IPR003000">
    <property type="entry name" value="Sirtuin"/>
</dbReference>
<evidence type="ECO:0000256" key="1">
    <source>
        <dbReference type="ARBA" id="ARBA00004173"/>
    </source>
</evidence>
<dbReference type="InterPro" id="IPR026590">
    <property type="entry name" value="Ssirtuin_cat_dom"/>
</dbReference>
<evidence type="ECO:0000256" key="6">
    <source>
        <dbReference type="PROSITE-ProRule" id="PRU00236"/>
    </source>
</evidence>
<dbReference type="PANTHER" id="PTHR11085:SF10">
    <property type="entry name" value="NAD-DEPENDENT PROTEIN DEACYLASE SIRTUIN-5, MITOCHONDRIAL-RELATED"/>
    <property type="match status" value="1"/>
</dbReference>
<dbReference type="InterPro" id="IPR029035">
    <property type="entry name" value="DHS-like_NAD/FAD-binding_dom"/>
</dbReference>
<evidence type="ECO:0000313" key="9">
    <source>
        <dbReference type="Proteomes" id="UP000076871"/>
    </source>
</evidence>
<dbReference type="EMBL" id="KV427620">
    <property type="protein sequence ID" value="KZT07293.1"/>
    <property type="molecule type" value="Genomic_DNA"/>
</dbReference>